<dbReference type="AlphaFoldDB" id="A0AAV4FWE6"/>
<comment type="caution">
    <text evidence="2">The sequence shown here is derived from an EMBL/GenBank/DDBJ whole genome shotgun (WGS) entry which is preliminary data.</text>
</comment>
<name>A0AAV4FWE6_9GAST</name>
<dbReference type="EMBL" id="BMAT01000985">
    <property type="protein sequence ID" value="GFR77653.1"/>
    <property type="molecule type" value="Genomic_DNA"/>
</dbReference>
<reference evidence="2 3" key="1">
    <citation type="journal article" date="2021" name="Elife">
        <title>Chloroplast acquisition without the gene transfer in kleptoplastic sea slugs, Plakobranchus ocellatus.</title>
        <authorList>
            <person name="Maeda T."/>
            <person name="Takahashi S."/>
            <person name="Yoshida T."/>
            <person name="Shimamura S."/>
            <person name="Takaki Y."/>
            <person name="Nagai Y."/>
            <person name="Toyoda A."/>
            <person name="Suzuki Y."/>
            <person name="Arimoto A."/>
            <person name="Ishii H."/>
            <person name="Satoh N."/>
            <person name="Nishiyama T."/>
            <person name="Hasebe M."/>
            <person name="Maruyama T."/>
            <person name="Minagawa J."/>
            <person name="Obokata J."/>
            <person name="Shigenobu S."/>
        </authorList>
    </citation>
    <scope>NUCLEOTIDE SEQUENCE [LARGE SCALE GENOMIC DNA]</scope>
</reference>
<evidence type="ECO:0000313" key="2">
    <source>
        <dbReference type="EMBL" id="GFR77653.1"/>
    </source>
</evidence>
<sequence>MSTVFQGKVEGKRNNGRPPSSLAIKTTNSVARNFRRWSDLAKIETDGGKLRGHRCAVANTVPGDAESCYSRACHCTKRHPNRQPVSFILRSALFDRFGRMDSKTDSSC</sequence>
<feature type="region of interest" description="Disordered" evidence="1">
    <location>
        <begin position="1"/>
        <end position="23"/>
    </location>
</feature>
<keyword evidence="3" id="KW-1185">Reference proteome</keyword>
<dbReference type="Proteomes" id="UP000762676">
    <property type="component" value="Unassembled WGS sequence"/>
</dbReference>
<proteinExistence type="predicted"/>
<organism evidence="2 3">
    <name type="scientific">Elysia marginata</name>
    <dbReference type="NCBI Taxonomy" id="1093978"/>
    <lineage>
        <taxon>Eukaryota</taxon>
        <taxon>Metazoa</taxon>
        <taxon>Spiralia</taxon>
        <taxon>Lophotrochozoa</taxon>
        <taxon>Mollusca</taxon>
        <taxon>Gastropoda</taxon>
        <taxon>Heterobranchia</taxon>
        <taxon>Euthyneura</taxon>
        <taxon>Panpulmonata</taxon>
        <taxon>Sacoglossa</taxon>
        <taxon>Placobranchoidea</taxon>
        <taxon>Plakobranchidae</taxon>
        <taxon>Elysia</taxon>
    </lineage>
</organism>
<evidence type="ECO:0000256" key="1">
    <source>
        <dbReference type="SAM" id="MobiDB-lite"/>
    </source>
</evidence>
<evidence type="ECO:0000313" key="3">
    <source>
        <dbReference type="Proteomes" id="UP000762676"/>
    </source>
</evidence>
<gene>
    <name evidence="2" type="ORF">ElyMa_000514300</name>
</gene>
<protein>
    <submittedName>
        <fullName evidence="2">Uncharacterized protein</fullName>
    </submittedName>
</protein>
<accession>A0AAV4FWE6</accession>